<feature type="domain" description="M23ase beta-sheet core" evidence="3">
    <location>
        <begin position="144"/>
        <end position="241"/>
    </location>
</feature>
<keyword evidence="2" id="KW-1133">Transmembrane helix</keyword>
<dbReference type="CDD" id="cd12797">
    <property type="entry name" value="M23_peptidase"/>
    <property type="match status" value="1"/>
</dbReference>
<sequence>MKWIASLFRGRGLYWALSLCIVIAAACSFFAVKNIVEQNKPQTDQGGEAVWDLPKAPVEQDVEDVPIKATPAPTATPRPSASARPSPSPASSSGSSEQPAPTAAPEEPAAAPAPSFVWPVDGQTGQEYSGDELVYNETLKDWRTHNGLDIFCEAESPVKSAVAGRVTAVYEDGMWGQIVEIDDGAITWRYCGLASGSVLVKAGDEVLAGQAIATLDQAPAESALEPHLHLETLRGGNYEDPRQYLSEG</sequence>
<name>A0A4R1QVY6_9FIRM</name>
<dbReference type="SUPFAM" id="SSF51261">
    <property type="entry name" value="Duplicated hybrid motif"/>
    <property type="match status" value="1"/>
</dbReference>
<evidence type="ECO:0000313" key="5">
    <source>
        <dbReference type="Proteomes" id="UP000295184"/>
    </source>
</evidence>
<dbReference type="GeneID" id="97380771"/>
<dbReference type="Pfam" id="PF01551">
    <property type="entry name" value="Peptidase_M23"/>
    <property type="match status" value="1"/>
</dbReference>
<proteinExistence type="predicted"/>
<protein>
    <submittedName>
        <fullName evidence="4">Peptidase M23-like protein</fullName>
    </submittedName>
</protein>
<keyword evidence="2" id="KW-0472">Membrane</keyword>
<dbReference type="Gene3D" id="2.70.70.10">
    <property type="entry name" value="Glucose Permease (Domain IIA)"/>
    <property type="match status" value="1"/>
</dbReference>
<dbReference type="STRING" id="1650663.GCA_001486665_01142"/>
<dbReference type="OrthoDB" id="9801106at2"/>
<keyword evidence="2" id="KW-0812">Transmembrane</keyword>
<comment type="caution">
    <text evidence="4">The sequence shown here is derived from an EMBL/GenBank/DDBJ whole genome shotgun (WGS) entry which is preliminary data.</text>
</comment>
<feature type="compositionally biased region" description="Low complexity" evidence="1">
    <location>
        <begin position="69"/>
        <end position="114"/>
    </location>
</feature>
<dbReference type="AlphaFoldDB" id="A0A4R1QVY6"/>
<dbReference type="InterPro" id="IPR050570">
    <property type="entry name" value="Cell_wall_metabolism_enzyme"/>
</dbReference>
<organism evidence="4 5">
    <name type="scientific">Allofournierella massiliensis</name>
    <dbReference type="NCBI Taxonomy" id="1650663"/>
    <lineage>
        <taxon>Bacteria</taxon>
        <taxon>Bacillati</taxon>
        <taxon>Bacillota</taxon>
        <taxon>Clostridia</taxon>
        <taxon>Eubacteriales</taxon>
        <taxon>Oscillospiraceae</taxon>
        <taxon>Allofournierella</taxon>
    </lineage>
</organism>
<evidence type="ECO:0000313" key="4">
    <source>
        <dbReference type="EMBL" id="TCL57797.1"/>
    </source>
</evidence>
<dbReference type="RefSeq" id="WP_058963620.1">
    <property type="nucleotide sequence ID" value="NZ_CABKVM010000015.1"/>
</dbReference>
<dbReference type="InterPro" id="IPR011055">
    <property type="entry name" value="Dup_hybrid_motif"/>
</dbReference>
<evidence type="ECO:0000256" key="1">
    <source>
        <dbReference type="SAM" id="MobiDB-lite"/>
    </source>
</evidence>
<evidence type="ECO:0000259" key="3">
    <source>
        <dbReference type="Pfam" id="PF01551"/>
    </source>
</evidence>
<feature type="transmembrane region" description="Helical" evidence="2">
    <location>
        <begin position="12"/>
        <end position="32"/>
    </location>
</feature>
<dbReference type="GO" id="GO:0004222">
    <property type="term" value="F:metalloendopeptidase activity"/>
    <property type="evidence" value="ECO:0007669"/>
    <property type="project" value="TreeGrafter"/>
</dbReference>
<feature type="region of interest" description="Disordered" evidence="1">
    <location>
        <begin position="62"/>
        <end position="123"/>
    </location>
</feature>
<dbReference type="InterPro" id="IPR016047">
    <property type="entry name" value="M23ase_b-sheet_dom"/>
</dbReference>
<dbReference type="Proteomes" id="UP000295184">
    <property type="component" value="Unassembled WGS sequence"/>
</dbReference>
<dbReference type="PANTHER" id="PTHR21666">
    <property type="entry name" value="PEPTIDASE-RELATED"/>
    <property type="match status" value="1"/>
</dbReference>
<accession>A0A4R1QVY6</accession>
<dbReference type="EMBL" id="SLUM01000009">
    <property type="protein sequence ID" value="TCL57797.1"/>
    <property type="molecule type" value="Genomic_DNA"/>
</dbReference>
<dbReference type="PANTHER" id="PTHR21666:SF270">
    <property type="entry name" value="MUREIN HYDROLASE ACTIVATOR ENVC"/>
    <property type="match status" value="1"/>
</dbReference>
<evidence type="ECO:0000256" key="2">
    <source>
        <dbReference type="SAM" id="Phobius"/>
    </source>
</evidence>
<reference evidence="4 5" key="1">
    <citation type="submission" date="2019-03" db="EMBL/GenBank/DDBJ databases">
        <title>Genomic Encyclopedia of Type Strains, Phase IV (KMG-IV): sequencing the most valuable type-strain genomes for metagenomic binning, comparative biology and taxonomic classification.</title>
        <authorList>
            <person name="Goeker M."/>
        </authorList>
    </citation>
    <scope>NUCLEOTIDE SEQUENCE [LARGE SCALE GENOMIC DNA]</scope>
    <source>
        <strain evidence="4 5">DSM 100451</strain>
    </source>
</reference>
<dbReference type="PROSITE" id="PS51257">
    <property type="entry name" value="PROKAR_LIPOPROTEIN"/>
    <property type="match status" value="1"/>
</dbReference>
<gene>
    <name evidence="4" type="ORF">EDD77_10971</name>
</gene>